<sequence length="737" mass="86480">MLKVLSLRHSRDYCFKRTRKSISVSFSRSLYNFNAIHNTTNSAFNTSNIAHTKDERAAVSAATSINYMNSNKLYDNKLNVHNFIDSKSTGTLENKDIIIHNNNNEISTSLGNITDSRVNGVELETSDDSTPDLKAQLEEYITKITFDSLFTKNDKFKYHSDKSSHHNYSLNLKKFNAEKNTEENAVENVVSTKESESTVIIDMDKIEDDDLAFIRQNEEELLLKLKMTRILSIIEKEVYYLDSQELQTDFLKRIFKKNWMTTNQPVENPIIENQKQFENIINNYSSFKYLNNSHKCLKIVKNLMFSNDPELSYFRNLNCYIYAIELASSKNDFNTVTRLIEQMQKIDNIKPDPMIYNVILKQTLKKTDNLQVRLTIIEETLEFMNKINIKLDKVTLYIIFSILPPNQIKEQLNKIFKFLNLSNNSIYHELIMSDLILKNKSANDLSTYLNTVLKDNEEKIEIGSIDKATIIDINLINFILFKYLSQDEFINSWKFLHSLSYKQFDILPKSSTITLFLTYAINKNNLILSLYIINSFLLNFKKFNPLAINRILKTFLINNYNKKDNNNNNNINEENDDGNNGDANLMTEPVENHLPIWWSHLVKVLCNMNNKFQLSKARKNQTINERLIEVYNKYGYDYNVNLFARMEQPVFDPYKNDKLSLGERLFKNDLKKFVFEFDDDKNFSKLEEILTYNDSYKSYRKISDYWNKSKNDAKIHRLANSIKSNEKKLKDLKKITN</sequence>
<evidence type="ECO:0000313" key="2">
    <source>
        <dbReference type="Proteomes" id="UP001165101"/>
    </source>
</evidence>
<protein>
    <submittedName>
        <fullName evidence="1">Unnamed protein product</fullName>
    </submittedName>
</protein>
<dbReference type="Proteomes" id="UP001165101">
    <property type="component" value="Unassembled WGS sequence"/>
</dbReference>
<organism evidence="1 2">
    <name type="scientific">Candida boidinii</name>
    <name type="common">Yeast</name>
    <dbReference type="NCBI Taxonomy" id="5477"/>
    <lineage>
        <taxon>Eukaryota</taxon>
        <taxon>Fungi</taxon>
        <taxon>Dikarya</taxon>
        <taxon>Ascomycota</taxon>
        <taxon>Saccharomycotina</taxon>
        <taxon>Pichiomycetes</taxon>
        <taxon>Pichiales</taxon>
        <taxon>Pichiaceae</taxon>
        <taxon>Ogataea</taxon>
        <taxon>Ogataea/Candida clade</taxon>
    </lineage>
</organism>
<accession>A0ACB5TEM9</accession>
<comment type="caution">
    <text evidence="1">The sequence shown here is derived from an EMBL/GenBank/DDBJ whole genome shotgun (WGS) entry which is preliminary data.</text>
</comment>
<name>A0ACB5TEM9_CANBO</name>
<reference evidence="1" key="1">
    <citation type="submission" date="2023-04" db="EMBL/GenBank/DDBJ databases">
        <title>Candida boidinii NBRC 1967.</title>
        <authorList>
            <person name="Ichikawa N."/>
            <person name="Sato H."/>
            <person name="Tonouchi N."/>
        </authorList>
    </citation>
    <scope>NUCLEOTIDE SEQUENCE</scope>
    <source>
        <strain evidence="1">NBRC 1967</strain>
    </source>
</reference>
<dbReference type="EMBL" id="BSXV01000025">
    <property type="protein sequence ID" value="GME86979.1"/>
    <property type="molecule type" value="Genomic_DNA"/>
</dbReference>
<proteinExistence type="predicted"/>
<keyword evidence="2" id="KW-1185">Reference proteome</keyword>
<evidence type="ECO:0000313" key="1">
    <source>
        <dbReference type="EMBL" id="GME86979.1"/>
    </source>
</evidence>
<gene>
    <name evidence="1" type="ORF">Cboi01_000011500</name>
</gene>